<sequence>MDMISVENLPNAPAAVIRVGDTQLTEADIAKETPFHPSASLAEAQLKAARALVVRELLEQRAAMLGHALGDEDDNDRAVAALLERELNVPEPDEAACRRYFDTHRERFSEPTRLRVRHILLPAAPEDARARDAHYRLGEKLLRELGEHPERFTDLAQRHSACPSKDEGGELGWLTSGQTVAELDQALQRLPVGLHERPLASRYGWHVISIDERQERKPLPYAQVAERVHHSLREESTRHALRQYLLALEAEIGVEGVRLDDDPIEGSGNRRNDIGL</sequence>
<proteinExistence type="inferred from homology"/>
<evidence type="ECO:0000256" key="4">
    <source>
        <dbReference type="ARBA" id="ARBA00023110"/>
    </source>
</evidence>
<evidence type="ECO:0000259" key="6">
    <source>
        <dbReference type="PROSITE" id="PS50198"/>
    </source>
</evidence>
<dbReference type="SUPFAM" id="SSF109998">
    <property type="entry name" value="Triger factor/SurA peptide-binding domain-like"/>
    <property type="match status" value="1"/>
</dbReference>
<keyword evidence="5 7" id="KW-0413">Isomerase</keyword>
<name>A0A7W7P088_PSENT</name>
<evidence type="ECO:0000256" key="2">
    <source>
        <dbReference type="ARBA" id="ARBA00007656"/>
    </source>
</evidence>
<dbReference type="PANTHER" id="PTHR47245:SF2">
    <property type="entry name" value="PEPTIDYL-PROLYL CIS-TRANS ISOMERASE HP_0175-RELATED"/>
    <property type="match status" value="1"/>
</dbReference>
<comment type="caution">
    <text evidence="7">The sequence shown here is derived from an EMBL/GenBank/DDBJ whole genome shotgun (WGS) entry which is preliminary data.</text>
</comment>
<evidence type="ECO:0000256" key="1">
    <source>
        <dbReference type="ARBA" id="ARBA00000971"/>
    </source>
</evidence>
<dbReference type="AlphaFoldDB" id="A0A7W7P088"/>
<dbReference type="EMBL" id="JACHLI010000006">
    <property type="protein sequence ID" value="MBB4863256.1"/>
    <property type="molecule type" value="Genomic_DNA"/>
</dbReference>
<dbReference type="Pfam" id="PF00639">
    <property type="entry name" value="Rotamase"/>
    <property type="match status" value="1"/>
</dbReference>
<organism evidence="7 8">
    <name type="scientific">Pseudomonas nitroreducens</name>
    <dbReference type="NCBI Taxonomy" id="46680"/>
    <lineage>
        <taxon>Bacteria</taxon>
        <taxon>Pseudomonadati</taxon>
        <taxon>Pseudomonadota</taxon>
        <taxon>Gammaproteobacteria</taxon>
        <taxon>Pseudomonadales</taxon>
        <taxon>Pseudomonadaceae</taxon>
        <taxon>Pseudomonas</taxon>
    </lineage>
</organism>
<gene>
    <name evidence="7" type="ORF">HNP46_002103</name>
</gene>
<dbReference type="RefSeq" id="WP_184588464.1">
    <property type="nucleotide sequence ID" value="NZ_JACHLI010000006.1"/>
</dbReference>
<dbReference type="EC" id="5.2.1.8" evidence="3"/>
<evidence type="ECO:0000256" key="5">
    <source>
        <dbReference type="PROSITE-ProRule" id="PRU00278"/>
    </source>
</evidence>
<dbReference type="InterPro" id="IPR000297">
    <property type="entry name" value="PPIase_PpiC"/>
</dbReference>
<keyword evidence="4 5" id="KW-0697">Rotamase</keyword>
<dbReference type="Proteomes" id="UP000566995">
    <property type="component" value="Unassembled WGS sequence"/>
</dbReference>
<dbReference type="InterPro" id="IPR050245">
    <property type="entry name" value="PrsA_foldase"/>
</dbReference>
<evidence type="ECO:0000313" key="8">
    <source>
        <dbReference type="Proteomes" id="UP000566995"/>
    </source>
</evidence>
<reference evidence="7 8" key="1">
    <citation type="submission" date="2020-08" db="EMBL/GenBank/DDBJ databases">
        <title>Functional genomics of gut bacteria from endangered species of beetles.</title>
        <authorList>
            <person name="Carlos-Shanley C."/>
        </authorList>
    </citation>
    <scope>NUCLEOTIDE SEQUENCE [LARGE SCALE GENOMIC DNA]</scope>
    <source>
        <strain evidence="7 8">S00179</strain>
    </source>
</reference>
<dbReference type="SUPFAM" id="SSF54534">
    <property type="entry name" value="FKBP-like"/>
    <property type="match status" value="1"/>
</dbReference>
<comment type="catalytic activity">
    <reaction evidence="1">
        <text>[protein]-peptidylproline (omega=180) = [protein]-peptidylproline (omega=0)</text>
        <dbReference type="Rhea" id="RHEA:16237"/>
        <dbReference type="Rhea" id="RHEA-COMP:10747"/>
        <dbReference type="Rhea" id="RHEA-COMP:10748"/>
        <dbReference type="ChEBI" id="CHEBI:83833"/>
        <dbReference type="ChEBI" id="CHEBI:83834"/>
        <dbReference type="EC" id="5.2.1.8"/>
    </reaction>
</comment>
<feature type="domain" description="PpiC" evidence="6">
    <location>
        <begin position="111"/>
        <end position="212"/>
    </location>
</feature>
<dbReference type="Gene3D" id="3.10.50.40">
    <property type="match status" value="1"/>
</dbReference>
<protein>
    <recommendedName>
        <fullName evidence="3">peptidylprolyl isomerase</fullName>
        <ecNumber evidence="3">5.2.1.8</ecNumber>
    </recommendedName>
</protein>
<dbReference type="InterPro" id="IPR027304">
    <property type="entry name" value="Trigger_fact/SurA_dom_sf"/>
</dbReference>
<dbReference type="GO" id="GO:0003755">
    <property type="term" value="F:peptidyl-prolyl cis-trans isomerase activity"/>
    <property type="evidence" value="ECO:0007669"/>
    <property type="project" value="UniProtKB-KW"/>
</dbReference>
<dbReference type="PANTHER" id="PTHR47245">
    <property type="entry name" value="PEPTIDYLPROLYL ISOMERASE"/>
    <property type="match status" value="1"/>
</dbReference>
<accession>A0A7W7P088</accession>
<comment type="similarity">
    <text evidence="2">Belongs to the PpiC/parvulin rotamase family.</text>
</comment>
<dbReference type="PROSITE" id="PS50198">
    <property type="entry name" value="PPIC_PPIASE_2"/>
    <property type="match status" value="1"/>
</dbReference>
<dbReference type="InterPro" id="IPR046357">
    <property type="entry name" value="PPIase_dom_sf"/>
</dbReference>
<evidence type="ECO:0000256" key="3">
    <source>
        <dbReference type="ARBA" id="ARBA00013194"/>
    </source>
</evidence>
<evidence type="ECO:0000313" key="7">
    <source>
        <dbReference type="EMBL" id="MBB4863256.1"/>
    </source>
</evidence>